<dbReference type="EMBL" id="AP022871">
    <property type="protein sequence ID" value="BCB88517.1"/>
    <property type="molecule type" value="Genomic_DNA"/>
</dbReference>
<dbReference type="InterPro" id="IPR029063">
    <property type="entry name" value="SAM-dependent_MTases_sf"/>
</dbReference>
<accession>A0A6F8YQU0</accession>
<name>A0A6F8YQU0_9ACTN</name>
<reference evidence="2 3" key="1">
    <citation type="submission" date="2020-03" db="EMBL/GenBank/DDBJ databases">
        <title>Whole genome shotgun sequence of Phytohabitans suffuscus NBRC 105367.</title>
        <authorList>
            <person name="Komaki H."/>
            <person name="Tamura T."/>
        </authorList>
    </citation>
    <scope>NUCLEOTIDE SEQUENCE [LARGE SCALE GENOMIC DNA]</scope>
    <source>
        <strain evidence="2 3">NBRC 105367</strain>
    </source>
</reference>
<proteinExistence type="predicted"/>
<keyword evidence="3" id="KW-1185">Reference proteome</keyword>
<dbReference type="Gene3D" id="3.40.50.150">
    <property type="entry name" value="Vaccinia Virus protein VP39"/>
    <property type="match status" value="1"/>
</dbReference>
<sequence>MTEERESPACRVCGGRVQEFLDLGPQPISQRFREPGDTSEEFRFRLAAGQCRTCTLVQLVEEVPRGLMFRDDYPFTSSGSTYMSEHFAAVAKELVHTELTGPDPFVVEIGSNDGVMLRSMKDAGVRHLGFEPSGGVAGMARASGVRVLGDFFEEATARAVAAAEGPADVVYSANTICHIPYLDSIFRGLQALLAPDGVFVFEDPYLGDVVAKTAFDQIYDEHFYLFSARSVRAAARRFGFDVVDVRRLPVHGGEVRYTLARTGTRPRRRRSAR</sequence>
<dbReference type="Pfam" id="PF13489">
    <property type="entry name" value="Methyltransf_23"/>
    <property type="match status" value="1"/>
</dbReference>
<evidence type="ECO:0000313" key="2">
    <source>
        <dbReference type="EMBL" id="BCB88517.1"/>
    </source>
</evidence>
<dbReference type="PANTHER" id="PTHR43861">
    <property type="entry name" value="TRANS-ACONITATE 2-METHYLTRANSFERASE-RELATED"/>
    <property type="match status" value="1"/>
</dbReference>
<dbReference type="Gene3D" id="6.20.50.110">
    <property type="entry name" value="Methyltransferase, zinc-binding domain"/>
    <property type="match status" value="1"/>
</dbReference>
<dbReference type="PANTHER" id="PTHR43861:SF5">
    <property type="entry name" value="BLL5978 PROTEIN"/>
    <property type="match status" value="1"/>
</dbReference>
<reference evidence="2 3" key="2">
    <citation type="submission" date="2020-03" db="EMBL/GenBank/DDBJ databases">
        <authorList>
            <person name="Ichikawa N."/>
            <person name="Kimura A."/>
            <person name="Kitahashi Y."/>
            <person name="Uohara A."/>
        </authorList>
    </citation>
    <scope>NUCLEOTIDE SEQUENCE [LARGE SCALE GENOMIC DNA]</scope>
    <source>
        <strain evidence="2 3">NBRC 105367</strain>
    </source>
</reference>
<evidence type="ECO:0000313" key="3">
    <source>
        <dbReference type="Proteomes" id="UP000503011"/>
    </source>
</evidence>
<evidence type="ECO:0000259" key="1">
    <source>
        <dbReference type="Pfam" id="PF08421"/>
    </source>
</evidence>
<gene>
    <name evidence="2" type="ORF">Psuf_058300</name>
</gene>
<dbReference type="Pfam" id="PF08421">
    <property type="entry name" value="Methyltransf_13"/>
    <property type="match status" value="1"/>
</dbReference>
<organism evidence="2 3">
    <name type="scientific">Phytohabitans suffuscus</name>
    <dbReference type="NCBI Taxonomy" id="624315"/>
    <lineage>
        <taxon>Bacteria</taxon>
        <taxon>Bacillati</taxon>
        <taxon>Actinomycetota</taxon>
        <taxon>Actinomycetes</taxon>
        <taxon>Micromonosporales</taxon>
        <taxon>Micromonosporaceae</taxon>
    </lineage>
</organism>
<dbReference type="InterPro" id="IPR013630">
    <property type="entry name" value="Methyltransf_Zn-bd_dom_put"/>
</dbReference>
<dbReference type="KEGG" id="psuu:Psuf_058300"/>
<dbReference type="InterPro" id="IPR038576">
    <property type="entry name" value="Methyltransf_Zn-bd_dom_put_sf"/>
</dbReference>
<dbReference type="SUPFAM" id="SSF53335">
    <property type="entry name" value="S-adenosyl-L-methionine-dependent methyltransferases"/>
    <property type="match status" value="1"/>
</dbReference>
<dbReference type="AlphaFoldDB" id="A0A6F8YQU0"/>
<dbReference type="Proteomes" id="UP000503011">
    <property type="component" value="Chromosome"/>
</dbReference>
<protein>
    <recommendedName>
        <fullName evidence="1">Methyltransferase putative zinc binding domain-containing protein</fullName>
    </recommendedName>
</protein>
<feature type="domain" description="Methyltransferase putative zinc binding" evidence="1">
    <location>
        <begin position="10"/>
        <end position="69"/>
    </location>
</feature>